<comment type="caution">
    <text evidence="1">The sequence shown here is derived from an EMBL/GenBank/DDBJ whole genome shotgun (WGS) entry which is preliminary data.</text>
</comment>
<protein>
    <submittedName>
        <fullName evidence="1">Uncharacterized protein</fullName>
    </submittedName>
</protein>
<keyword evidence="2" id="KW-1185">Reference proteome</keyword>
<gene>
    <name evidence="1" type="ORF">ACH5RR_028987</name>
</gene>
<name>A0ABD2YQC4_9GENT</name>
<sequence length="180" mass="19993">MSDNAISYLETVPPVLEQQVSIAKTENEIGLGCVLLKHPISSPKEPKPQPSVAFIFTVSSTANKAESHVSSSSMSSMHRAVLKPPIFPSEEYKPLSPPDQEINTSSLDDVPLKEVSKDKILAFDCENLVDVTETTRSDRNSDPLHRTKRKSRLLEMAYKNVKYSCTARHLVAKNYFGSET</sequence>
<proteinExistence type="predicted"/>
<organism evidence="1 2">
    <name type="scientific">Cinchona calisaya</name>
    <dbReference type="NCBI Taxonomy" id="153742"/>
    <lineage>
        <taxon>Eukaryota</taxon>
        <taxon>Viridiplantae</taxon>
        <taxon>Streptophyta</taxon>
        <taxon>Embryophyta</taxon>
        <taxon>Tracheophyta</taxon>
        <taxon>Spermatophyta</taxon>
        <taxon>Magnoliopsida</taxon>
        <taxon>eudicotyledons</taxon>
        <taxon>Gunneridae</taxon>
        <taxon>Pentapetalae</taxon>
        <taxon>asterids</taxon>
        <taxon>lamiids</taxon>
        <taxon>Gentianales</taxon>
        <taxon>Rubiaceae</taxon>
        <taxon>Cinchonoideae</taxon>
        <taxon>Cinchoneae</taxon>
        <taxon>Cinchona</taxon>
    </lineage>
</organism>
<dbReference type="AlphaFoldDB" id="A0ABD2YQC4"/>
<dbReference type="EMBL" id="JBJUIK010000012">
    <property type="protein sequence ID" value="KAL3509586.1"/>
    <property type="molecule type" value="Genomic_DNA"/>
</dbReference>
<evidence type="ECO:0000313" key="1">
    <source>
        <dbReference type="EMBL" id="KAL3509586.1"/>
    </source>
</evidence>
<dbReference type="Proteomes" id="UP001630127">
    <property type="component" value="Unassembled WGS sequence"/>
</dbReference>
<reference evidence="1 2" key="1">
    <citation type="submission" date="2024-11" db="EMBL/GenBank/DDBJ databases">
        <title>A near-complete genome assembly of Cinchona calisaya.</title>
        <authorList>
            <person name="Lian D.C."/>
            <person name="Zhao X.W."/>
            <person name="Wei L."/>
        </authorList>
    </citation>
    <scope>NUCLEOTIDE SEQUENCE [LARGE SCALE GENOMIC DNA]</scope>
    <source>
        <tissue evidence="1">Nenye</tissue>
    </source>
</reference>
<accession>A0ABD2YQC4</accession>
<evidence type="ECO:0000313" key="2">
    <source>
        <dbReference type="Proteomes" id="UP001630127"/>
    </source>
</evidence>